<dbReference type="Proteomes" id="UP000222542">
    <property type="component" value="Unassembled WGS sequence"/>
</dbReference>
<dbReference type="EMBL" id="AYRZ02000012">
    <property type="protein sequence ID" value="PHT66028.1"/>
    <property type="molecule type" value="Genomic_DNA"/>
</dbReference>
<protein>
    <submittedName>
        <fullName evidence="1">Uncharacterized protein</fullName>
    </submittedName>
</protein>
<proteinExistence type="predicted"/>
<evidence type="ECO:0000313" key="2">
    <source>
        <dbReference type="Proteomes" id="UP000222542"/>
    </source>
</evidence>
<dbReference type="AlphaFoldDB" id="A0A2G2Y8G1"/>
<name>A0A2G2Y8G1_CAPAN</name>
<reference evidence="1 2" key="1">
    <citation type="journal article" date="2014" name="Nat. Genet.">
        <title>Genome sequence of the hot pepper provides insights into the evolution of pungency in Capsicum species.</title>
        <authorList>
            <person name="Kim S."/>
            <person name="Park M."/>
            <person name="Yeom S.I."/>
            <person name="Kim Y.M."/>
            <person name="Lee J.M."/>
            <person name="Lee H.A."/>
            <person name="Seo E."/>
            <person name="Choi J."/>
            <person name="Cheong K."/>
            <person name="Kim K.T."/>
            <person name="Jung K."/>
            <person name="Lee G.W."/>
            <person name="Oh S.K."/>
            <person name="Bae C."/>
            <person name="Kim S.B."/>
            <person name="Lee H.Y."/>
            <person name="Kim S.Y."/>
            <person name="Kim M.S."/>
            <person name="Kang B.C."/>
            <person name="Jo Y.D."/>
            <person name="Yang H.B."/>
            <person name="Jeong H.J."/>
            <person name="Kang W.H."/>
            <person name="Kwon J.K."/>
            <person name="Shin C."/>
            <person name="Lim J.Y."/>
            <person name="Park J.H."/>
            <person name="Huh J.H."/>
            <person name="Kim J.S."/>
            <person name="Kim B.D."/>
            <person name="Cohen O."/>
            <person name="Paran I."/>
            <person name="Suh M.C."/>
            <person name="Lee S.B."/>
            <person name="Kim Y.K."/>
            <person name="Shin Y."/>
            <person name="Noh S.J."/>
            <person name="Park J."/>
            <person name="Seo Y.S."/>
            <person name="Kwon S.Y."/>
            <person name="Kim H.A."/>
            <person name="Park J.M."/>
            <person name="Kim H.J."/>
            <person name="Choi S.B."/>
            <person name="Bosland P.W."/>
            <person name="Reeves G."/>
            <person name="Jo S.H."/>
            <person name="Lee B.W."/>
            <person name="Cho H.T."/>
            <person name="Choi H.S."/>
            <person name="Lee M.S."/>
            <person name="Yu Y."/>
            <person name="Do Choi Y."/>
            <person name="Park B.S."/>
            <person name="van Deynze A."/>
            <person name="Ashrafi H."/>
            <person name="Hill T."/>
            <person name="Kim W.T."/>
            <person name="Pai H.S."/>
            <person name="Ahn H.K."/>
            <person name="Yeam I."/>
            <person name="Giovannoni J.J."/>
            <person name="Rose J.K."/>
            <person name="Sorensen I."/>
            <person name="Lee S.J."/>
            <person name="Kim R.W."/>
            <person name="Choi I.Y."/>
            <person name="Choi B.S."/>
            <person name="Lim J.S."/>
            <person name="Lee Y.H."/>
            <person name="Choi D."/>
        </authorList>
    </citation>
    <scope>NUCLEOTIDE SEQUENCE [LARGE SCALE GENOMIC DNA]</scope>
    <source>
        <strain evidence="2">cv. CM334</strain>
    </source>
</reference>
<comment type="caution">
    <text evidence="1">The sequence shown here is derived from an EMBL/GenBank/DDBJ whole genome shotgun (WGS) entry which is preliminary data.</text>
</comment>
<organism evidence="1 2">
    <name type="scientific">Capsicum annuum</name>
    <name type="common">Capsicum pepper</name>
    <dbReference type="NCBI Taxonomy" id="4072"/>
    <lineage>
        <taxon>Eukaryota</taxon>
        <taxon>Viridiplantae</taxon>
        <taxon>Streptophyta</taxon>
        <taxon>Embryophyta</taxon>
        <taxon>Tracheophyta</taxon>
        <taxon>Spermatophyta</taxon>
        <taxon>Magnoliopsida</taxon>
        <taxon>eudicotyledons</taxon>
        <taxon>Gunneridae</taxon>
        <taxon>Pentapetalae</taxon>
        <taxon>asterids</taxon>
        <taxon>lamiids</taxon>
        <taxon>Solanales</taxon>
        <taxon>Solanaceae</taxon>
        <taxon>Solanoideae</taxon>
        <taxon>Capsiceae</taxon>
        <taxon>Capsicum</taxon>
    </lineage>
</organism>
<evidence type="ECO:0000313" key="1">
    <source>
        <dbReference type="EMBL" id="PHT66028.1"/>
    </source>
</evidence>
<keyword evidence="2" id="KW-1185">Reference proteome</keyword>
<dbReference type="PANTHER" id="PTHR33022:SF13">
    <property type="entry name" value="UBIQUITIN-LIKE PROTEASE FAMILY PROFILE DOMAIN-CONTAINING PROTEIN"/>
    <property type="match status" value="1"/>
</dbReference>
<dbReference type="Gramene" id="PHT66028">
    <property type="protein sequence ID" value="PHT66028"/>
    <property type="gene ID" value="T459_30453"/>
</dbReference>
<dbReference type="PANTHER" id="PTHR33022">
    <property type="entry name" value="DUF1985 DOMAIN-CONTAINING PROTEIN"/>
    <property type="match status" value="1"/>
</dbReference>
<gene>
    <name evidence="1" type="ORF">T459_30453</name>
</gene>
<reference evidence="1 2" key="2">
    <citation type="journal article" date="2017" name="Genome Biol.">
        <title>New reference genome sequences of hot pepper reveal the massive evolution of plant disease-resistance genes by retroduplication.</title>
        <authorList>
            <person name="Kim S."/>
            <person name="Park J."/>
            <person name="Yeom S.I."/>
            <person name="Kim Y.M."/>
            <person name="Seo E."/>
            <person name="Kim K.T."/>
            <person name="Kim M.S."/>
            <person name="Lee J.M."/>
            <person name="Cheong K."/>
            <person name="Shin H.S."/>
            <person name="Kim S.B."/>
            <person name="Han K."/>
            <person name="Lee J."/>
            <person name="Park M."/>
            <person name="Lee H.A."/>
            <person name="Lee H.Y."/>
            <person name="Lee Y."/>
            <person name="Oh S."/>
            <person name="Lee J.H."/>
            <person name="Choi E."/>
            <person name="Choi E."/>
            <person name="Lee S.E."/>
            <person name="Jeon J."/>
            <person name="Kim H."/>
            <person name="Choi G."/>
            <person name="Song H."/>
            <person name="Lee J."/>
            <person name="Lee S.C."/>
            <person name="Kwon J.K."/>
            <person name="Lee H.Y."/>
            <person name="Koo N."/>
            <person name="Hong Y."/>
            <person name="Kim R.W."/>
            <person name="Kang W.H."/>
            <person name="Huh J.H."/>
            <person name="Kang B.C."/>
            <person name="Yang T.J."/>
            <person name="Lee Y.H."/>
            <person name="Bennetzen J.L."/>
            <person name="Choi D."/>
        </authorList>
    </citation>
    <scope>NUCLEOTIDE SEQUENCE [LARGE SCALE GENOMIC DNA]</scope>
    <source>
        <strain evidence="2">cv. CM334</strain>
    </source>
</reference>
<sequence>MDYSSLQQVGYMLQQINYLVQQISDIFLFFPTVYLSIATEDNEHGEEESFKRDDPNANSPSAKELVTFSIDRYPMRMQYDGATDLTGDLMVKSVMGKSFDAFRKILREQKLDSISGKAALVLETTSHYDYDHNGCIDFATSSECSACKCQDCKAKYDGVISAINALIASVKEMTSKRGVIPSKAISYLDTPLEIKVYVTVEATDEEHNITVDNPSTASKEEEKWSLDCGPLVAVYVEYLSDGLKVSNNGINTGLLRKRYASLLWKYREAKAQKSYASDIKDPRRPNSNFVAPDEEQLFHID</sequence>
<accession>A0A2G2Y8G1</accession>